<dbReference type="RefSeq" id="WP_086090305.1">
    <property type="nucleotide sequence ID" value="NZ_CP021112.1"/>
</dbReference>
<gene>
    <name evidence="1" type="ORF">CAK95_24530</name>
</gene>
<keyword evidence="2" id="KW-1185">Reference proteome</keyword>
<accession>A0A1W6ZX69</accession>
<organism evidence="1 2">
    <name type="scientific">Pseudorhodoplanes sinuspersici</name>
    <dbReference type="NCBI Taxonomy" id="1235591"/>
    <lineage>
        <taxon>Bacteria</taxon>
        <taxon>Pseudomonadati</taxon>
        <taxon>Pseudomonadota</taxon>
        <taxon>Alphaproteobacteria</taxon>
        <taxon>Hyphomicrobiales</taxon>
        <taxon>Pseudorhodoplanes</taxon>
    </lineage>
</organism>
<protein>
    <submittedName>
        <fullName evidence="1">Uncharacterized protein</fullName>
    </submittedName>
</protein>
<sequence>MTDIATALRELSEPVDRGEKIAVVIQRAARRAGLAYWRTFDLWYGKARTVSDEEVECVASALEKKRREAARNELSELRIRIERLESLLVQTDPDFHRPTIDLMRSQRRAGLRGDGLKDRSLDSGLTPPAGFRRSLA</sequence>
<dbReference type="EMBL" id="CP021112">
    <property type="protein sequence ID" value="ARQ01910.1"/>
    <property type="molecule type" value="Genomic_DNA"/>
</dbReference>
<dbReference type="KEGG" id="psin:CAK95_24530"/>
<name>A0A1W6ZX69_9HYPH</name>
<proteinExistence type="predicted"/>
<dbReference type="AlphaFoldDB" id="A0A1W6ZX69"/>
<evidence type="ECO:0000313" key="2">
    <source>
        <dbReference type="Proteomes" id="UP000194137"/>
    </source>
</evidence>
<dbReference type="OrthoDB" id="8456505at2"/>
<dbReference type="Proteomes" id="UP000194137">
    <property type="component" value="Chromosome"/>
</dbReference>
<reference evidence="1 2" key="1">
    <citation type="submission" date="2017-05" db="EMBL/GenBank/DDBJ databases">
        <title>Full genome sequence of Pseudorhodoplanes sinuspersici.</title>
        <authorList>
            <person name="Dastgheib S.M.M."/>
            <person name="Shavandi M."/>
            <person name="Tirandaz H."/>
        </authorList>
    </citation>
    <scope>NUCLEOTIDE SEQUENCE [LARGE SCALE GENOMIC DNA]</scope>
    <source>
        <strain evidence="1 2">RIPI110</strain>
    </source>
</reference>
<evidence type="ECO:0000313" key="1">
    <source>
        <dbReference type="EMBL" id="ARQ01910.1"/>
    </source>
</evidence>